<keyword evidence="2" id="KW-0808">Transferase</keyword>
<sequence length="357" mass="41062">MKILLHGATDFGSSNFGDFLYGEIYYSFIKQVLPNAQISFYNPSDYFKKYISNYDFSKNDSRSADLLIYFSGGYFGEGHNARLKHNLMQFVRFMPVGLSSLIKKRDIIISGIGAGPNTNPILTQSIKAVCKKAKLVTVRDNESKIALEKLGVDSVIEGADSILSFDYSQIAEKTEQIDRIITESEGRRLVFVHYNHSDEALEKFASLVNRLTQDTNEYHFVIGSDQILKDEDEKLGRFKKLVKTDFSHFRYDSPFELLYLLQKVDNVVTCKLHVGVLATLFQKSVICIAEHPTKSKRYYNRIGYPENCISLYDSSEEEIYNLFKKMSKEVVTIPDQEITKAKLHYDLLEEKLLEYER</sequence>
<dbReference type="InterPro" id="IPR007345">
    <property type="entry name" value="Polysacch_pyruvyl_Trfase"/>
</dbReference>
<proteinExistence type="predicted"/>
<dbReference type="PANTHER" id="PTHR36836:SF1">
    <property type="entry name" value="COLANIC ACID BIOSYNTHESIS PROTEIN WCAK"/>
    <property type="match status" value="1"/>
</dbReference>
<dbReference type="Proteomes" id="UP000272213">
    <property type="component" value="Unassembled WGS sequence"/>
</dbReference>
<evidence type="ECO:0000313" key="3">
    <source>
        <dbReference type="Proteomes" id="UP000272213"/>
    </source>
</evidence>
<comment type="caution">
    <text evidence="2">The sequence shown here is derived from an EMBL/GenBank/DDBJ whole genome shotgun (WGS) entry which is preliminary data.</text>
</comment>
<accession>A0A3R9KS76</accession>
<feature type="domain" description="Polysaccharide pyruvyl transferase" evidence="1">
    <location>
        <begin position="15"/>
        <end position="291"/>
    </location>
</feature>
<gene>
    <name evidence="2" type="ORF">D8798_05315</name>
</gene>
<evidence type="ECO:0000313" key="2">
    <source>
        <dbReference type="EMBL" id="RSJ76399.1"/>
    </source>
</evidence>
<dbReference type="AlphaFoldDB" id="A0A3R9KS76"/>
<name>A0A3R9KS76_STRCR</name>
<dbReference type="Pfam" id="PF04230">
    <property type="entry name" value="PS_pyruv_trans"/>
    <property type="match status" value="1"/>
</dbReference>
<protein>
    <submittedName>
        <fullName evidence="2">Polysaccharide pyruvyl transferase</fullName>
    </submittedName>
</protein>
<evidence type="ECO:0000259" key="1">
    <source>
        <dbReference type="Pfam" id="PF04230"/>
    </source>
</evidence>
<reference evidence="2 3" key="1">
    <citation type="submission" date="2018-11" db="EMBL/GenBank/DDBJ databases">
        <title>Species Designations Belie Phenotypic and Genotypic Heterogeneity in Oral Streptococci.</title>
        <authorList>
            <person name="Velsko I."/>
        </authorList>
    </citation>
    <scope>NUCLEOTIDE SEQUENCE [LARGE SCALE GENOMIC DNA]</scope>
    <source>
        <strain evidence="2 3">BCA6</strain>
    </source>
</reference>
<dbReference type="PANTHER" id="PTHR36836">
    <property type="entry name" value="COLANIC ACID BIOSYNTHESIS PROTEIN WCAK"/>
    <property type="match status" value="1"/>
</dbReference>
<dbReference type="GO" id="GO:0016740">
    <property type="term" value="F:transferase activity"/>
    <property type="evidence" value="ECO:0007669"/>
    <property type="project" value="UniProtKB-KW"/>
</dbReference>
<dbReference type="EMBL" id="RJPM01000003">
    <property type="protein sequence ID" value="RSJ76399.1"/>
    <property type="molecule type" value="Genomic_DNA"/>
</dbReference>
<organism evidence="2 3">
    <name type="scientific">Streptococcus cristatus</name>
    <dbReference type="NCBI Taxonomy" id="45634"/>
    <lineage>
        <taxon>Bacteria</taxon>
        <taxon>Bacillati</taxon>
        <taxon>Bacillota</taxon>
        <taxon>Bacilli</taxon>
        <taxon>Lactobacillales</taxon>
        <taxon>Streptococcaceae</taxon>
        <taxon>Streptococcus</taxon>
    </lineage>
</organism>
<dbReference type="RefSeq" id="WP_125382931.1">
    <property type="nucleotide sequence ID" value="NZ_RJPM01000003.1"/>
</dbReference>